<gene>
    <name evidence="7" type="ORF">F8O04_01130</name>
</gene>
<dbReference type="GO" id="GO:0016491">
    <property type="term" value="F:oxidoreductase activity"/>
    <property type="evidence" value="ECO:0007669"/>
    <property type="project" value="InterPro"/>
</dbReference>
<comment type="caution">
    <text evidence="7">The sequence shown here is derived from an EMBL/GenBank/DDBJ whole genome shotgun (WGS) entry which is preliminary data.</text>
</comment>
<dbReference type="Proteomes" id="UP000431744">
    <property type="component" value="Unassembled WGS sequence"/>
</dbReference>
<dbReference type="CDD" id="cd02966">
    <property type="entry name" value="TlpA_like_family"/>
    <property type="match status" value="1"/>
</dbReference>
<dbReference type="Gene3D" id="3.40.30.10">
    <property type="entry name" value="Glutaredoxin"/>
    <property type="match status" value="1"/>
</dbReference>
<evidence type="ECO:0000256" key="1">
    <source>
        <dbReference type="ARBA" id="ARBA00004196"/>
    </source>
</evidence>
<dbReference type="InterPro" id="IPR050553">
    <property type="entry name" value="Thioredoxin_ResA/DsbE_sf"/>
</dbReference>
<evidence type="ECO:0000256" key="3">
    <source>
        <dbReference type="ARBA" id="ARBA00022968"/>
    </source>
</evidence>
<comment type="subcellular location">
    <subcellularLocation>
        <location evidence="1">Cell envelope</location>
    </subcellularLocation>
</comment>
<evidence type="ECO:0000256" key="4">
    <source>
        <dbReference type="ARBA" id="ARBA00023157"/>
    </source>
</evidence>
<evidence type="ECO:0000313" key="7">
    <source>
        <dbReference type="EMBL" id="KAB1650442.1"/>
    </source>
</evidence>
<dbReference type="InterPro" id="IPR036249">
    <property type="entry name" value="Thioredoxin-like_sf"/>
</dbReference>
<dbReference type="PROSITE" id="PS51352">
    <property type="entry name" value="THIOREDOXIN_2"/>
    <property type="match status" value="1"/>
</dbReference>
<keyword evidence="8" id="KW-1185">Reference proteome</keyword>
<dbReference type="GO" id="GO:0017004">
    <property type="term" value="P:cytochrome complex assembly"/>
    <property type="evidence" value="ECO:0007669"/>
    <property type="project" value="UniProtKB-KW"/>
</dbReference>
<accession>A0A6H9WHM7</accession>
<dbReference type="AlphaFoldDB" id="A0A6H9WHM7"/>
<dbReference type="PANTHER" id="PTHR42852:SF6">
    <property type="entry name" value="THIOL:DISULFIDE INTERCHANGE PROTEIN DSBE"/>
    <property type="match status" value="1"/>
</dbReference>
<dbReference type="Pfam" id="PF08534">
    <property type="entry name" value="Redoxin"/>
    <property type="match status" value="1"/>
</dbReference>
<reference evidence="7 8" key="1">
    <citation type="submission" date="2019-09" db="EMBL/GenBank/DDBJ databases">
        <title>Phylogeny of genus Pseudoclavibacter and closely related genus.</title>
        <authorList>
            <person name="Li Y."/>
        </authorList>
    </citation>
    <scope>NUCLEOTIDE SEQUENCE [LARGE SCALE GENOMIC DNA]</scope>
    <source>
        <strain evidence="7 8">EGI 60007</strain>
    </source>
</reference>
<dbReference type="InterPro" id="IPR013766">
    <property type="entry name" value="Thioredoxin_domain"/>
</dbReference>
<keyword evidence="5" id="KW-0676">Redox-active center</keyword>
<keyword evidence="2" id="KW-0201">Cytochrome c-type biogenesis</keyword>
<organism evidence="7 8">
    <name type="scientific">Pseudoclavibacter endophyticus</name>
    <dbReference type="NCBI Taxonomy" id="1778590"/>
    <lineage>
        <taxon>Bacteria</taxon>
        <taxon>Bacillati</taxon>
        <taxon>Actinomycetota</taxon>
        <taxon>Actinomycetes</taxon>
        <taxon>Micrococcales</taxon>
        <taxon>Microbacteriaceae</taxon>
        <taxon>Pseudoclavibacter</taxon>
    </lineage>
</organism>
<dbReference type="InterPro" id="IPR013740">
    <property type="entry name" value="Redoxin"/>
</dbReference>
<proteinExistence type="predicted"/>
<evidence type="ECO:0000256" key="2">
    <source>
        <dbReference type="ARBA" id="ARBA00022748"/>
    </source>
</evidence>
<dbReference type="EMBL" id="WBJY01000001">
    <property type="protein sequence ID" value="KAB1650442.1"/>
    <property type="molecule type" value="Genomic_DNA"/>
</dbReference>
<sequence length="191" mass="19705">MGGVLSVALVASLTACSGDDLGFTEQPPDGGQFAGDGSWGVFEPDQRGAAVEFSGETETGTTLGSAELAGDVAVVNFWYAACPPCRVEAEDLESVWQQYADDGVQFVGVNIYDQVATVESFNAQFGITYPSILDVSSGSVLAAFADNVPPQAIPSTLVLDRDGKVAAYILGIADPGVLGPMIDDVLAESST</sequence>
<dbReference type="PANTHER" id="PTHR42852">
    <property type="entry name" value="THIOL:DISULFIDE INTERCHANGE PROTEIN DSBE"/>
    <property type="match status" value="1"/>
</dbReference>
<dbReference type="SUPFAM" id="SSF52833">
    <property type="entry name" value="Thioredoxin-like"/>
    <property type="match status" value="1"/>
</dbReference>
<keyword evidence="3" id="KW-0812">Transmembrane</keyword>
<keyword evidence="3" id="KW-0735">Signal-anchor</keyword>
<protein>
    <submittedName>
        <fullName evidence="7">TlpA family protein disulfide reductase</fullName>
    </submittedName>
</protein>
<evidence type="ECO:0000256" key="5">
    <source>
        <dbReference type="ARBA" id="ARBA00023284"/>
    </source>
</evidence>
<name>A0A6H9WHM7_9MICO</name>
<keyword evidence="4" id="KW-1015">Disulfide bond</keyword>
<feature type="domain" description="Thioredoxin" evidence="6">
    <location>
        <begin position="44"/>
        <end position="187"/>
    </location>
</feature>
<dbReference type="GO" id="GO:0030313">
    <property type="term" value="C:cell envelope"/>
    <property type="evidence" value="ECO:0007669"/>
    <property type="project" value="UniProtKB-SubCell"/>
</dbReference>
<evidence type="ECO:0000313" key="8">
    <source>
        <dbReference type="Proteomes" id="UP000431744"/>
    </source>
</evidence>
<evidence type="ECO:0000259" key="6">
    <source>
        <dbReference type="PROSITE" id="PS51352"/>
    </source>
</evidence>
<dbReference type="OrthoDB" id="9796554at2"/>